<evidence type="ECO:0000313" key="2">
    <source>
        <dbReference type="Proteomes" id="UP000507962"/>
    </source>
</evidence>
<sequence length="310" mass="33312">MMRVRYFPHTHMSDAVAQALMKLFDEVVITKASTADPAPEGVTALGPSPEEEARLGALLADWRRFSGLHGEGVATYARGMGQRVDPLDELLASQIKCELQRQIKGDAARNEGADAVTTARALLSLAAEYDLRRRDLDDDLSRIEARQQALLDTLKGEVAELPEAAPHGEAAGEVKMMRRLSAWATLFTAEGEACPDRFFVTTSREALALVAEHGGLVLEELGVLRGGDLGRGNLESLLAGGPSVGSPETGSDDGGVPVTFTICIARGEHPYNLFNRFARGTNVSLKGQDVQGSEIKEDMVFVLAEEIAPD</sequence>
<organism evidence="1 2">
    <name type="scientific">Desulfoluna butyratoxydans</name>
    <dbReference type="NCBI Taxonomy" id="231438"/>
    <lineage>
        <taxon>Bacteria</taxon>
        <taxon>Pseudomonadati</taxon>
        <taxon>Thermodesulfobacteriota</taxon>
        <taxon>Desulfobacteria</taxon>
        <taxon>Desulfobacterales</taxon>
        <taxon>Desulfolunaceae</taxon>
        <taxon>Desulfoluna</taxon>
    </lineage>
</organism>
<keyword evidence="2" id="KW-1185">Reference proteome</keyword>
<evidence type="ECO:0000313" key="1">
    <source>
        <dbReference type="EMBL" id="VFQ46012.1"/>
    </source>
</evidence>
<gene>
    <name evidence="1" type="ORF">MSL71_36750</name>
</gene>
<dbReference type="Proteomes" id="UP000507962">
    <property type="component" value="Unassembled WGS sequence"/>
</dbReference>
<dbReference type="AlphaFoldDB" id="A0A4U8YVL6"/>
<name>A0A4U8YVL6_9BACT</name>
<proteinExistence type="predicted"/>
<accession>A0A4U8YVL6</accession>
<reference evidence="1 2" key="1">
    <citation type="submission" date="2019-03" db="EMBL/GenBank/DDBJ databases">
        <authorList>
            <person name="Nijsse B."/>
        </authorList>
    </citation>
    <scope>NUCLEOTIDE SEQUENCE [LARGE SCALE GENOMIC DNA]</scope>
    <source>
        <strain evidence="1">Desulfoluna butyratoxydans MSL71</strain>
    </source>
</reference>
<protein>
    <submittedName>
        <fullName evidence="1">Uncharacterized protein</fullName>
    </submittedName>
</protein>
<dbReference type="RefSeq" id="WP_180143226.1">
    <property type="nucleotide sequence ID" value="NZ_CAADHO010000007.1"/>
</dbReference>
<dbReference type="EMBL" id="CAADHO010000007">
    <property type="protein sequence ID" value="VFQ46012.1"/>
    <property type="molecule type" value="Genomic_DNA"/>
</dbReference>